<keyword evidence="3" id="KW-1185">Reference proteome</keyword>
<dbReference type="AlphaFoldDB" id="A0A8H9N8V4"/>
<evidence type="ECO:0000313" key="2">
    <source>
        <dbReference type="EMBL" id="UYV29802.1"/>
    </source>
</evidence>
<proteinExistence type="predicted"/>
<keyword evidence="2" id="KW-0614">Plasmid</keyword>
<evidence type="ECO:0000313" key="4">
    <source>
        <dbReference type="Proteomes" id="UP001163036"/>
    </source>
</evidence>
<organism evidence="2 4">
    <name type="scientific">Vibrio parahaemolyticus</name>
    <dbReference type="NCBI Taxonomy" id="670"/>
    <lineage>
        <taxon>Bacteria</taxon>
        <taxon>Pseudomonadati</taxon>
        <taxon>Pseudomonadota</taxon>
        <taxon>Gammaproteobacteria</taxon>
        <taxon>Vibrionales</taxon>
        <taxon>Vibrionaceae</taxon>
        <taxon>Vibrio</taxon>
    </lineage>
</organism>
<sequence length="125" mass="13551">MKREDCLIVISEALKAASVITKAQLCAYLRVSLDGDCDSCLDEIKSHIESLPETFSTEQLSIGIDSLSDDENDTEWVQLIKDGANYFLSIDCGIKSTPFTSLVDAVSSAIDSAMCGYPVFDISKA</sequence>
<evidence type="ECO:0000313" key="3">
    <source>
        <dbReference type="Proteomes" id="UP000191946"/>
    </source>
</evidence>
<dbReference type="Proteomes" id="UP001163036">
    <property type="component" value="Plasmid pVP-16-VB00198-1"/>
</dbReference>
<gene>
    <name evidence="1" type="ORF">AKG60_18385</name>
    <name evidence="2" type="ORF">M5598_27870</name>
</gene>
<accession>A0A8H9N8V4</accession>
<protein>
    <submittedName>
        <fullName evidence="2">Uncharacterized protein</fullName>
    </submittedName>
</protein>
<name>A0A8H9N8V4_VIBPH</name>
<geneLocation type="plasmid" evidence="2 4">
    <name>pVP-16-VB00198-1</name>
</geneLocation>
<reference evidence="1 3" key="1">
    <citation type="submission" date="2015-08" db="EMBL/GenBank/DDBJ databases">
        <title>Draft Genome Sequences of Vibrio parahaemolyticus Strains.</title>
        <authorList>
            <person name="Gonzalez-Escalona N."/>
            <person name="DePaola A."/>
        </authorList>
    </citation>
    <scope>NUCLEOTIDE SEQUENCE [LARGE SCALE GENOMIC DNA]</scope>
    <source>
        <strain evidence="1 3">CFSAN001621</strain>
    </source>
</reference>
<reference evidence="2" key="2">
    <citation type="submission" date="2022-05" db="EMBL/GenBank/DDBJ databases">
        <title>Megaplasmid of Vibrio parahaemolyticus.</title>
        <authorList>
            <person name="Strauch E."/>
            <person name="Borowiak M."/>
        </authorList>
    </citation>
    <scope>NUCLEOTIDE SEQUENCE</scope>
    <source>
        <strain evidence="2">16-VB00198</strain>
        <plasmid evidence="2">pVP-16-VB00198-1</plasmid>
    </source>
</reference>
<dbReference type="EMBL" id="LHQV01000018">
    <property type="protein sequence ID" value="OQJ97918.1"/>
    <property type="molecule type" value="Genomic_DNA"/>
</dbReference>
<dbReference type="RefSeq" id="WP_053312619.1">
    <property type="nucleotide sequence ID" value="NZ_CP062152.1"/>
</dbReference>
<dbReference type="Proteomes" id="UP000191946">
    <property type="component" value="Unassembled WGS sequence"/>
</dbReference>
<evidence type="ECO:0000313" key="1">
    <source>
        <dbReference type="EMBL" id="OQJ97918.1"/>
    </source>
</evidence>
<dbReference type="EMBL" id="CP097357">
    <property type="protein sequence ID" value="UYV29802.1"/>
    <property type="molecule type" value="Genomic_DNA"/>
</dbReference>